<dbReference type="Pfam" id="PF10269">
    <property type="entry name" value="Tmemb_185A"/>
    <property type="match status" value="1"/>
</dbReference>
<dbReference type="Proteomes" id="UP000095282">
    <property type="component" value="Unplaced"/>
</dbReference>
<feature type="transmembrane region" description="Helical" evidence="2">
    <location>
        <begin position="122"/>
        <end position="144"/>
    </location>
</feature>
<feature type="transmembrane region" description="Helical" evidence="2">
    <location>
        <begin position="39"/>
        <end position="65"/>
    </location>
</feature>
<feature type="transmembrane region" description="Helical" evidence="2">
    <location>
        <begin position="86"/>
        <end position="110"/>
    </location>
</feature>
<keyword evidence="3" id="KW-1185">Reference proteome</keyword>
<dbReference type="AlphaFoldDB" id="A0A1I7SXR2"/>
<name>A0A1I7SXR2_9PELO</name>
<feature type="transmembrane region" description="Helical" evidence="2">
    <location>
        <begin position="223"/>
        <end position="243"/>
    </location>
</feature>
<feature type="transmembrane region" description="Helical" evidence="2">
    <location>
        <begin position="178"/>
        <end position="211"/>
    </location>
</feature>
<feature type="transmembrane region" description="Helical" evidence="2">
    <location>
        <begin position="156"/>
        <end position="172"/>
    </location>
</feature>
<organism evidence="3 4">
    <name type="scientific">Caenorhabditis tropicalis</name>
    <dbReference type="NCBI Taxonomy" id="1561998"/>
    <lineage>
        <taxon>Eukaryota</taxon>
        <taxon>Metazoa</taxon>
        <taxon>Ecdysozoa</taxon>
        <taxon>Nematoda</taxon>
        <taxon>Chromadorea</taxon>
        <taxon>Rhabditida</taxon>
        <taxon>Rhabditina</taxon>
        <taxon>Rhabditomorpha</taxon>
        <taxon>Rhabditoidea</taxon>
        <taxon>Rhabditidae</taxon>
        <taxon>Peloderinae</taxon>
        <taxon>Caenorhabditis</taxon>
    </lineage>
</organism>
<dbReference type="PANTHER" id="PTHR13568">
    <property type="entry name" value="FAM11A, B PROTEIN"/>
    <property type="match status" value="1"/>
</dbReference>
<dbReference type="InterPro" id="IPR019396">
    <property type="entry name" value="TM_Fragile-X-F-assoc"/>
</dbReference>
<feature type="compositionally biased region" description="Low complexity" evidence="1">
    <location>
        <begin position="379"/>
        <end position="389"/>
    </location>
</feature>
<evidence type="ECO:0000256" key="2">
    <source>
        <dbReference type="SAM" id="Phobius"/>
    </source>
</evidence>
<proteinExistence type="predicted"/>
<accession>A0A1I7SXR2</accession>
<protein>
    <submittedName>
        <fullName evidence="4">Transmembrane protein 185B</fullName>
    </submittedName>
</protein>
<reference evidence="4" key="1">
    <citation type="submission" date="2016-11" db="UniProtKB">
        <authorList>
            <consortium name="WormBaseParasite"/>
        </authorList>
    </citation>
    <scope>IDENTIFICATION</scope>
</reference>
<feature type="transmembrane region" description="Helical" evidence="2">
    <location>
        <begin position="12"/>
        <end position="33"/>
    </location>
</feature>
<keyword evidence="2" id="KW-0812">Transmembrane</keyword>
<feature type="region of interest" description="Disordered" evidence="1">
    <location>
        <begin position="361"/>
        <end position="402"/>
    </location>
</feature>
<dbReference type="PANTHER" id="PTHR13568:SF6">
    <property type="entry name" value="TRANSMEMBRANE PROTEIN 185A"/>
    <property type="match status" value="1"/>
</dbReference>
<sequence length="430" mass="48259">MVELSLGVFFRSFNASKVILCICLLIFLALFTLKLDEKVAFSYAFVFAPLWACNLLVFIGAIVGICSFCSKPPSSFRNEIMMRVDFTAMLITATEHIFLCAFVSLVFVKLEFDYLFEPGCPLPWTIVFCPLFSLSILSIGIAVWSLRHDKPFEFEFFYAINIVQLVFIAFKLDKQVDWTWAVVFIPLWVVLSLAAVGVLYALVLSVVLIRSRHFIPSHRRQHVYSAILHTFFVIPALVCLVLLTGKLDSMNWADKGAVSDLSYTLAMAPLEVSFFFMAIMSAGFGGPSATPQTNIWWFGLRKPLCPFLLEKCPSLRTYANVSYRVGGRSRTENNEENVEERQAVIADENEERDEADVAVVNERRNRQRAEEKNRGSGGSQNSSQGSQSGAVDGQNPTELVASSSAAISRAMAQYRNEYGYHWNGDISQPD</sequence>
<dbReference type="STRING" id="1561998.A0A1I7SXR2"/>
<feature type="compositionally biased region" description="Basic and acidic residues" evidence="1">
    <location>
        <begin position="361"/>
        <end position="374"/>
    </location>
</feature>
<keyword evidence="2" id="KW-0472">Membrane</keyword>
<dbReference type="WBParaSite" id="Csp11.Scaffold171.g627.t1">
    <property type="protein sequence ID" value="Csp11.Scaffold171.g627.t1"/>
    <property type="gene ID" value="Csp11.Scaffold171.g627"/>
</dbReference>
<evidence type="ECO:0000256" key="1">
    <source>
        <dbReference type="SAM" id="MobiDB-lite"/>
    </source>
</evidence>
<evidence type="ECO:0000313" key="4">
    <source>
        <dbReference type="WBParaSite" id="Csp11.Scaffold171.g627.t1"/>
    </source>
</evidence>
<evidence type="ECO:0000313" key="3">
    <source>
        <dbReference type="Proteomes" id="UP000095282"/>
    </source>
</evidence>
<feature type="transmembrane region" description="Helical" evidence="2">
    <location>
        <begin position="263"/>
        <end position="284"/>
    </location>
</feature>
<keyword evidence="2" id="KW-1133">Transmembrane helix</keyword>
<dbReference type="eggNOG" id="KOG3879">
    <property type="taxonomic scope" value="Eukaryota"/>
</dbReference>